<dbReference type="PANTHER" id="PTHR24243:SF230">
    <property type="entry name" value="G-PROTEIN COUPLED RECEPTORS FAMILY 1 PROFILE DOMAIN-CONTAINING PROTEIN"/>
    <property type="match status" value="1"/>
</dbReference>
<keyword evidence="12" id="KW-1185">Reference proteome</keyword>
<evidence type="ECO:0000256" key="6">
    <source>
        <dbReference type="ARBA" id="ARBA00023170"/>
    </source>
</evidence>
<comment type="similarity">
    <text evidence="8">Belongs to the G-protein coupled receptor 1 family.</text>
</comment>
<evidence type="ECO:0000256" key="8">
    <source>
        <dbReference type="RuleBase" id="RU000688"/>
    </source>
</evidence>
<evidence type="ECO:0000259" key="10">
    <source>
        <dbReference type="PROSITE" id="PS50262"/>
    </source>
</evidence>
<feature type="transmembrane region" description="Helical" evidence="9">
    <location>
        <begin position="111"/>
        <end position="132"/>
    </location>
</feature>
<organism evidence="11 12">
    <name type="scientific">Elysia marginata</name>
    <dbReference type="NCBI Taxonomy" id="1093978"/>
    <lineage>
        <taxon>Eukaryota</taxon>
        <taxon>Metazoa</taxon>
        <taxon>Spiralia</taxon>
        <taxon>Lophotrochozoa</taxon>
        <taxon>Mollusca</taxon>
        <taxon>Gastropoda</taxon>
        <taxon>Heterobranchia</taxon>
        <taxon>Euthyneura</taxon>
        <taxon>Panpulmonata</taxon>
        <taxon>Sacoglossa</taxon>
        <taxon>Placobranchoidea</taxon>
        <taxon>Plakobranchidae</taxon>
        <taxon>Elysia</taxon>
    </lineage>
</organism>
<dbReference type="Gene3D" id="1.20.1070.10">
    <property type="entry name" value="Rhodopsin 7-helix transmembrane proteins"/>
    <property type="match status" value="1"/>
</dbReference>
<reference evidence="11 12" key="1">
    <citation type="journal article" date="2021" name="Elife">
        <title>Chloroplast acquisition without the gene transfer in kleptoplastic sea slugs, Plakobranchus ocellatus.</title>
        <authorList>
            <person name="Maeda T."/>
            <person name="Takahashi S."/>
            <person name="Yoshida T."/>
            <person name="Shimamura S."/>
            <person name="Takaki Y."/>
            <person name="Nagai Y."/>
            <person name="Toyoda A."/>
            <person name="Suzuki Y."/>
            <person name="Arimoto A."/>
            <person name="Ishii H."/>
            <person name="Satoh N."/>
            <person name="Nishiyama T."/>
            <person name="Hasebe M."/>
            <person name="Maruyama T."/>
            <person name="Minagawa J."/>
            <person name="Obokata J."/>
            <person name="Shigenobu S."/>
        </authorList>
    </citation>
    <scope>NUCLEOTIDE SEQUENCE [LARGE SCALE GENOMIC DNA]</scope>
</reference>
<evidence type="ECO:0000256" key="5">
    <source>
        <dbReference type="ARBA" id="ARBA00023136"/>
    </source>
</evidence>
<dbReference type="PROSITE" id="PS50262">
    <property type="entry name" value="G_PROTEIN_RECEP_F1_2"/>
    <property type="match status" value="1"/>
</dbReference>
<evidence type="ECO:0000256" key="7">
    <source>
        <dbReference type="ARBA" id="ARBA00023224"/>
    </source>
</evidence>
<keyword evidence="2 8" id="KW-0812">Transmembrane</keyword>
<feature type="transmembrane region" description="Helical" evidence="9">
    <location>
        <begin position="144"/>
        <end position="165"/>
    </location>
</feature>
<keyword evidence="3 9" id="KW-1133">Transmembrane helix</keyword>
<dbReference type="Proteomes" id="UP000762676">
    <property type="component" value="Unassembled WGS sequence"/>
</dbReference>
<feature type="transmembrane region" description="Helical" evidence="9">
    <location>
        <begin position="360"/>
        <end position="384"/>
    </location>
</feature>
<dbReference type="CDD" id="cd14978">
    <property type="entry name" value="7tmA_FMRFamide_R-like"/>
    <property type="match status" value="1"/>
</dbReference>
<dbReference type="SUPFAM" id="SSF81321">
    <property type="entry name" value="Family A G protein-coupled receptor-like"/>
    <property type="match status" value="1"/>
</dbReference>
<dbReference type="AlphaFoldDB" id="A0AAV4JCN7"/>
<evidence type="ECO:0000256" key="9">
    <source>
        <dbReference type="SAM" id="Phobius"/>
    </source>
</evidence>
<dbReference type="PRINTS" id="PR00237">
    <property type="entry name" value="GPCRRHODOPSN"/>
</dbReference>
<dbReference type="PROSITE" id="PS00237">
    <property type="entry name" value="G_PROTEIN_RECEP_F1_1"/>
    <property type="match status" value="1"/>
</dbReference>
<evidence type="ECO:0000256" key="2">
    <source>
        <dbReference type="ARBA" id="ARBA00022692"/>
    </source>
</evidence>
<feature type="transmembrane region" description="Helical" evidence="9">
    <location>
        <begin position="266"/>
        <end position="291"/>
    </location>
</feature>
<keyword evidence="4 8" id="KW-0297">G-protein coupled receptor</keyword>
<keyword evidence="5 9" id="KW-0472">Membrane</keyword>
<feature type="transmembrane region" description="Helical" evidence="9">
    <location>
        <begin position="323"/>
        <end position="345"/>
    </location>
</feature>
<dbReference type="InterPro" id="IPR017452">
    <property type="entry name" value="GPCR_Rhodpsn_7TM"/>
</dbReference>
<dbReference type="GO" id="GO:0004930">
    <property type="term" value="F:G protein-coupled receptor activity"/>
    <property type="evidence" value="ECO:0007669"/>
    <property type="project" value="UniProtKB-KW"/>
</dbReference>
<dbReference type="InterPro" id="IPR000276">
    <property type="entry name" value="GPCR_Rhodpsn"/>
</dbReference>
<name>A0AAV4JCN7_9GAST</name>
<feature type="domain" description="G-protein coupled receptors family 1 profile" evidence="10">
    <location>
        <begin position="123"/>
        <end position="383"/>
    </location>
</feature>
<keyword evidence="6 8" id="KW-0675">Receptor</keyword>
<feature type="transmembrane region" description="Helical" evidence="9">
    <location>
        <begin position="219"/>
        <end position="246"/>
    </location>
</feature>
<protein>
    <submittedName>
        <fullName evidence="11">Thyrotropin-releasing hormone receptor</fullName>
    </submittedName>
</protein>
<sequence>MAAYEARSGVSSGPGVVFQALQASAASLTSTVLTGPTAAAVAAPGGKPYVLAGNNSTDIYPPFPTLTHPGTLNASLGDILLSGNMTTTETPFVNPLEPYTLYRIATYINRYYLWVIFAFGFPGNIVSFMTILHMKPFSSPTVYVAALALVDNSCLLVKMLFYLLTKYDVRLGDAGCGTISFFGSFLMHLANWLLVAMTLERCLAICLPLRVGTICTRKLHIVCITVTCVVLVALNTQAFVTFTMLTDKKGGTRCDIKDEYKEFFKVWFWVDAVIYAILPALLLIVMNSLIIRGIRRSAQIQLELTGKASLAAETMKQQKQITVMLVIVCLVFIILITPHALFYAIQTNWEFTRGTEEHALYLFVNQIIFVLSDATHAVNFYLYFFSTRRFRKRCLETIFYCCYWSPCSGSNGSVGSRRRNRKYYADSTSGLSKSFRLSMTDVTSMNPACRPDEVSMYGENSFLTSTTSSQANARFLTVNDGDSRMIEVIEVVVVVVVVVVAAA</sequence>
<proteinExistence type="inferred from homology"/>
<dbReference type="PANTHER" id="PTHR24243">
    <property type="entry name" value="G-PROTEIN COUPLED RECEPTOR"/>
    <property type="match status" value="1"/>
</dbReference>
<evidence type="ECO:0000256" key="4">
    <source>
        <dbReference type="ARBA" id="ARBA00023040"/>
    </source>
</evidence>
<evidence type="ECO:0000313" key="12">
    <source>
        <dbReference type="Proteomes" id="UP000762676"/>
    </source>
</evidence>
<comment type="caution">
    <text evidence="11">The sequence shown here is derived from an EMBL/GenBank/DDBJ whole genome shotgun (WGS) entry which is preliminary data.</text>
</comment>
<accession>A0AAV4JCN7</accession>
<evidence type="ECO:0000313" key="11">
    <source>
        <dbReference type="EMBL" id="GFS19121.1"/>
    </source>
</evidence>
<evidence type="ECO:0000256" key="3">
    <source>
        <dbReference type="ARBA" id="ARBA00022989"/>
    </source>
</evidence>
<keyword evidence="7 8" id="KW-0807">Transducer</keyword>
<dbReference type="GO" id="GO:0005886">
    <property type="term" value="C:plasma membrane"/>
    <property type="evidence" value="ECO:0007669"/>
    <property type="project" value="TreeGrafter"/>
</dbReference>
<dbReference type="EMBL" id="BMAT01013734">
    <property type="protein sequence ID" value="GFS19121.1"/>
    <property type="molecule type" value="Genomic_DNA"/>
</dbReference>
<comment type="subcellular location">
    <subcellularLocation>
        <location evidence="1">Membrane</location>
        <topology evidence="1">Multi-pass membrane protein</topology>
    </subcellularLocation>
</comment>
<evidence type="ECO:0000256" key="1">
    <source>
        <dbReference type="ARBA" id="ARBA00004141"/>
    </source>
</evidence>
<gene>
    <name evidence="11" type="ORF">ElyMa_006865400</name>
</gene>
<dbReference type="Pfam" id="PF00001">
    <property type="entry name" value="7tm_1"/>
    <property type="match status" value="1"/>
</dbReference>